<keyword evidence="4" id="KW-0808">Transferase</keyword>
<dbReference type="AlphaFoldDB" id="A0A517NEP0"/>
<keyword evidence="6 8" id="KW-1133">Transmembrane helix</keyword>
<keyword evidence="2" id="KW-1003">Cell membrane</keyword>
<protein>
    <recommendedName>
        <fullName evidence="9">Glycosyltransferase RgtA/B/C/D-like domain-containing protein</fullName>
    </recommendedName>
</protein>
<dbReference type="GO" id="GO:0009103">
    <property type="term" value="P:lipopolysaccharide biosynthetic process"/>
    <property type="evidence" value="ECO:0007669"/>
    <property type="project" value="UniProtKB-ARBA"/>
</dbReference>
<evidence type="ECO:0000256" key="3">
    <source>
        <dbReference type="ARBA" id="ARBA00022676"/>
    </source>
</evidence>
<dbReference type="InterPro" id="IPR050297">
    <property type="entry name" value="LipidA_mod_glycosyltrf_83"/>
</dbReference>
<dbReference type="PANTHER" id="PTHR33908:SF11">
    <property type="entry name" value="MEMBRANE PROTEIN"/>
    <property type="match status" value="1"/>
</dbReference>
<evidence type="ECO:0000256" key="1">
    <source>
        <dbReference type="ARBA" id="ARBA00004651"/>
    </source>
</evidence>
<organism evidence="10 11">
    <name type="scientific">Rubripirellula lacrimiformis</name>
    <dbReference type="NCBI Taxonomy" id="1930273"/>
    <lineage>
        <taxon>Bacteria</taxon>
        <taxon>Pseudomonadati</taxon>
        <taxon>Planctomycetota</taxon>
        <taxon>Planctomycetia</taxon>
        <taxon>Pirellulales</taxon>
        <taxon>Pirellulaceae</taxon>
        <taxon>Rubripirellula</taxon>
    </lineage>
</organism>
<dbReference type="RefSeq" id="WP_145171809.1">
    <property type="nucleotide sequence ID" value="NZ_CP036525.1"/>
</dbReference>
<comment type="subcellular location">
    <subcellularLocation>
        <location evidence="1">Cell membrane</location>
        <topology evidence="1">Multi-pass membrane protein</topology>
    </subcellularLocation>
</comment>
<evidence type="ECO:0000256" key="8">
    <source>
        <dbReference type="SAM" id="Phobius"/>
    </source>
</evidence>
<evidence type="ECO:0000256" key="5">
    <source>
        <dbReference type="ARBA" id="ARBA00022692"/>
    </source>
</evidence>
<evidence type="ECO:0000256" key="4">
    <source>
        <dbReference type="ARBA" id="ARBA00022679"/>
    </source>
</evidence>
<feature type="domain" description="Glycosyltransferase RgtA/B/C/D-like" evidence="9">
    <location>
        <begin position="57"/>
        <end position="218"/>
    </location>
</feature>
<name>A0A517NEP0_9BACT</name>
<feature type="transmembrane region" description="Helical" evidence="8">
    <location>
        <begin position="129"/>
        <end position="147"/>
    </location>
</feature>
<sequence length="576" mass="63464">MNPLRWLAATPYRYPAVLVGYFALHVIVRASLSSSLTFDEAEQVYLSQWWHVGYNGQPPLYTWLQTPILDTIGQAALALPLLKNLFLLLTYLCVYGAVGRATGNRVTGIAASAAMLTMPQIAWESHRDLSHTVAALFAATWLFWAIVNVRQRPSMAGYLAIGFATAAGLLFKYNFAVILVAFMGAALSIDSFRARLLDTRIVAAIAIALVCIAPHYLWAMEHLETASSKAMEQLLPSEPLSLGRRIELGLLALAGSTFSTCSATCILFSIAFRERLFPRWFRVRNSLPEPVNEKPKRLADAIANVLADDVTCLVERTMIGVAAIMLILAASGNAIDTKNHWLQPYLFLLPVYLVMRFFSRSHIRGLRPQGNDVRTFDIGGGRLGITTGCLALVVLAVVVGRPLTASVRGDYSWLNMPFDTVAEEIKRIHPQPDMIAASNIRFAGNLRAHFPDMPVITISDLPFRRPAGLSFPPKDTDRILLVVDRKSDGDGQGGLRRLSQSVETTLAAIDTRWHDVDIRYQYGSGDTTHFRFCEVAGMGTAIKSGELPPGVDVPVTGYPDGRRPVHRIAELPDLTY</sequence>
<keyword evidence="3" id="KW-0328">Glycosyltransferase</keyword>
<dbReference type="GO" id="GO:0016763">
    <property type="term" value="F:pentosyltransferase activity"/>
    <property type="evidence" value="ECO:0007669"/>
    <property type="project" value="TreeGrafter"/>
</dbReference>
<dbReference type="InterPro" id="IPR038731">
    <property type="entry name" value="RgtA/B/C-like"/>
</dbReference>
<feature type="transmembrane region" description="Helical" evidence="8">
    <location>
        <begin position="12"/>
        <end position="32"/>
    </location>
</feature>
<reference evidence="10 11" key="1">
    <citation type="submission" date="2019-02" db="EMBL/GenBank/DDBJ databases">
        <title>Deep-cultivation of Planctomycetes and their phenomic and genomic characterization uncovers novel biology.</title>
        <authorList>
            <person name="Wiegand S."/>
            <person name="Jogler M."/>
            <person name="Boedeker C."/>
            <person name="Pinto D."/>
            <person name="Vollmers J."/>
            <person name="Rivas-Marin E."/>
            <person name="Kohn T."/>
            <person name="Peeters S.H."/>
            <person name="Heuer A."/>
            <person name="Rast P."/>
            <person name="Oberbeckmann S."/>
            <person name="Bunk B."/>
            <person name="Jeske O."/>
            <person name="Meyerdierks A."/>
            <person name="Storesund J.E."/>
            <person name="Kallscheuer N."/>
            <person name="Luecker S."/>
            <person name="Lage O.M."/>
            <person name="Pohl T."/>
            <person name="Merkel B.J."/>
            <person name="Hornburger P."/>
            <person name="Mueller R.-W."/>
            <person name="Bruemmer F."/>
            <person name="Labrenz M."/>
            <person name="Spormann A.M."/>
            <person name="Op den Camp H."/>
            <person name="Overmann J."/>
            <person name="Amann R."/>
            <person name="Jetten M.S.M."/>
            <person name="Mascher T."/>
            <person name="Medema M.H."/>
            <person name="Devos D.P."/>
            <person name="Kaster A.-K."/>
            <person name="Ovreas L."/>
            <person name="Rohde M."/>
            <person name="Galperin M.Y."/>
            <person name="Jogler C."/>
        </authorList>
    </citation>
    <scope>NUCLEOTIDE SEQUENCE [LARGE SCALE GENOMIC DNA]</scope>
    <source>
        <strain evidence="10 11">K22_7</strain>
    </source>
</reference>
<dbReference type="KEGG" id="rlc:K227x_39960"/>
<feature type="transmembrane region" description="Helical" evidence="8">
    <location>
        <begin position="341"/>
        <end position="359"/>
    </location>
</feature>
<evidence type="ECO:0000313" key="11">
    <source>
        <dbReference type="Proteomes" id="UP000318538"/>
    </source>
</evidence>
<keyword evidence="11" id="KW-1185">Reference proteome</keyword>
<gene>
    <name evidence="10" type="ORF">K227x_39960</name>
</gene>
<keyword evidence="7 8" id="KW-0472">Membrane</keyword>
<dbReference type="Pfam" id="PF13231">
    <property type="entry name" value="PMT_2"/>
    <property type="match status" value="1"/>
</dbReference>
<dbReference type="Proteomes" id="UP000318538">
    <property type="component" value="Chromosome"/>
</dbReference>
<feature type="transmembrane region" description="Helical" evidence="8">
    <location>
        <begin position="380"/>
        <end position="399"/>
    </location>
</feature>
<proteinExistence type="predicted"/>
<feature type="transmembrane region" description="Helical" evidence="8">
    <location>
        <begin position="201"/>
        <end position="219"/>
    </location>
</feature>
<feature type="transmembrane region" description="Helical" evidence="8">
    <location>
        <begin position="317"/>
        <end position="335"/>
    </location>
</feature>
<feature type="transmembrane region" description="Helical" evidence="8">
    <location>
        <begin position="154"/>
        <end position="171"/>
    </location>
</feature>
<dbReference type="GO" id="GO:0005886">
    <property type="term" value="C:plasma membrane"/>
    <property type="evidence" value="ECO:0007669"/>
    <property type="project" value="UniProtKB-SubCell"/>
</dbReference>
<dbReference type="EMBL" id="CP036525">
    <property type="protein sequence ID" value="QDT05595.1"/>
    <property type="molecule type" value="Genomic_DNA"/>
</dbReference>
<keyword evidence="5 8" id="KW-0812">Transmembrane</keyword>
<evidence type="ECO:0000256" key="6">
    <source>
        <dbReference type="ARBA" id="ARBA00022989"/>
    </source>
</evidence>
<accession>A0A517NEP0</accession>
<evidence type="ECO:0000256" key="2">
    <source>
        <dbReference type="ARBA" id="ARBA00022475"/>
    </source>
</evidence>
<feature type="transmembrane region" description="Helical" evidence="8">
    <location>
        <begin position="72"/>
        <end position="94"/>
    </location>
</feature>
<evidence type="ECO:0000313" key="10">
    <source>
        <dbReference type="EMBL" id="QDT05595.1"/>
    </source>
</evidence>
<evidence type="ECO:0000259" key="9">
    <source>
        <dbReference type="Pfam" id="PF13231"/>
    </source>
</evidence>
<feature type="transmembrane region" description="Helical" evidence="8">
    <location>
        <begin position="248"/>
        <end position="272"/>
    </location>
</feature>
<dbReference type="PANTHER" id="PTHR33908">
    <property type="entry name" value="MANNOSYLTRANSFERASE YKCB-RELATED"/>
    <property type="match status" value="1"/>
</dbReference>
<evidence type="ECO:0000256" key="7">
    <source>
        <dbReference type="ARBA" id="ARBA00023136"/>
    </source>
</evidence>
<dbReference type="OrthoDB" id="9153955at2"/>